<name>A0A6V7P9P3_ANACO</name>
<organism evidence="1">
    <name type="scientific">Ananas comosus var. bracteatus</name>
    <name type="common">red pineapple</name>
    <dbReference type="NCBI Taxonomy" id="296719"/>
    <lineage>
        <taxon>Eukaryota</taxon>
        <taxon>Viridiplantae</taxon>
        <taxon>Streptophyta</taxon>
        <taxon>Embryophyta</taxon>
        <taxon>Tracheophyta</taxon>
        <taxon>Spermatophyta</taxon>
        <taxon>Magnoliopsida</taxon>
        <taxon>Liliopsida</taxon>
        <taxon>Poales</taxon>
        <taxon>Bromeliaceae</taxon>
        <taxon>Bromelioideae</taxon>
        <taxon>Ananas</taxon>
    </lineage>
</organism>
<gene>
    <name evidence="1" type="ORF">CB5_LOCUS10756</name>
</gene>
<proteinExistence type="predicted"/>
<evidence type="ECO:0000313" key="1">
    <source>
        <dbReference type="EMBL" id="CAD1827545.1"/>
    </source>
</evidence>
<reference evidence="1" key="1">
    <citation type="submission" date="2020-07" db="EMBL/GenBank/DDBJ databases">
        <authorList>
            <person name="Lin J."/>
        </authorList>
    </citation>
    <scope>NUCLEOTIDE SEQUENCE</scope>
</reference>
<dbReference type="AlphaFoldDB" id="A0A6V7P9P3"/>
<sequence>MQEVIKSIRSAANWPEGDRRRSVSSVCQGCCLPTLNSGDAPIPTLAVGEVVLPIYLLDFLPPCLDVRSVRSPGSLADSSEQDVLLPGSRPLACSSKPLNGLEKGMEALGSVSKGVGGLAPPRALDVVNPASWTAPPRFEEVWLSRDDFCILVPIWRSEVRPKSKSVLTFVAKLRHCRNRIKEWCSTHFYNITKTKELSDEIQKLDILEESENLTALQRDSRKQLKSKLYSVLADEEVLWKSRARQQWLKEGDGNTKFFHAVANGRR</sequence>
<protein>
    <submittedName>
        <fullName evidence="1">Uncharacterized protein</fullName>
    </submittedName>
</protein>
<accession>A0A6V7P9P3</accession>
<dbReference type="EMBL" id="LR862146">
    <property type="protein sequence ID" value="CAD1827545.1"/>
    <property type="molecule type" value="Genomic_DNA"/>
</dbReference>